<dbReference type="EMBL" id="SNYW01000008">
    <property type="protein sequence ID" value="TDQ82002.1"/>
    <property type="molecule type" value="Genomic_DNA"/>
</dbReference>
<dbReference type="InterPro" id="IPR000209">
    <property type="entry name" value="Peptidase_S8/S53_dom"/>
</dbReference>
<reference evidence="8 9" key="1">
    <citation type="submission" date="2019-03" db="EMBL/GenBank/DDBJ databases">
        <title>Genomic Encyclopedia of Type Strains, Phase III (KMG-III): the genomes of soil and plant-associated and newly described type strains.</title>
        <authorList>
            <person name="Whitman W."/>
        </authorList>
    </citation>
    <scope>NUCLEOTIDE SEQUENCE [LARGE SCALE GENOMIC DNA]</scope>
    <source>
        <strain evidence="8 9">CGMCC 1.7660</strain>
    </source>
</reference>
<comment type="similarity">
    <text evidence="1 5">Belongs to the peptidase S8 family.</text>
</comment>
<dbReference type="Proteomes" id="UP000295783">
    <property type="component" value="Unassembled WGS sequence"/>
</dbReference>
<feature type="domain" description="Peptidase S8/S53" evidence="7">
    <location>
        <begin position="211"/>
        <end position="425"/>
    </location>
</feature>
<dbReference type="GO" id="GO:0006508">
    <property type="term" value="P:proteolysis"/>
    <property type="evidence" value="ECO:0007669"/>
    <property type="project" value="UniProtKB-KW"/>
</dbReference>
<evidence type="ECO:0000259" key="7">
    <source>
        <dbReference type="Pfam" id="PF00082"/>
    </source>
</evidence>
<dbReference type="SUPFAM" id="SSF52743">
    <property type="entry name" value="Subtilisin-like"/>
    <property type="match status" value="1"/>
</dbReference>
<dbReference type="PROSITE" id="PS51892">
    <property type="entry name" value="SUBTILASE"/>
    <property type="match status" value="1"/>
</dbReference>
<feature type="active site" description="Charge relay system" evidence="5">
    <location>
        <position position="223"/>
    </location>
</feature>
<keyword evidence="3 5" id="KW-0378">Hydrolase</keyword>
<dbReference type="Pfam" id="PF00082">
    <property type="entry name" value="Peptidase_S8"/>
    <property type="match status" value="1"/>
</dbReference>
<feature type="region of interest" description="Disordered" evidence="6">
    <location>
        <begin position="1"/>
        <end position="24"/>
    </location>
</feature>
<dbReference type="CDD" id="cd00306">
    <property type="entry name" value="Peptidases_S8_S53"/>
    <property type="match status" value="1"/>
</dbReference>
<evidence type="ECO:0000313" key="8">
    <source>
        <dbReference type="EMBL" id="TDQ82002.1"/>
    </source>
</evidence>
<feature type="active site" description="Charge relay system" evidence="5">
    <location>
        <position position="382"/>
    </location>
</feature>
<dbReference type="InterPro" id="IPR022398">
    <property type="entry name" value="Peptidase_S8_His-AS"/>
</dbReference>
<proteinExistence type="inferred from homology"/>
<dbReference type="PANTHER" id="PTHR43806">
    <property type="entry name" value="PEPTIDASE S8"/>
    <property type="match status" value="1"/>
</dbReference>
<dbReference type="InterPro" id="IPR050131">
    <property type="entry name" value="Peptidase_S8_subtilisin-like"/>
</dbReference>
<dbReference type="PROSITE" id="PS00137">
    <property type="entry name" value="SUBTILASE_HIS"/>
    <property type="match status" value="1"/>
</dbReference>
<feature type="active site" description="Charge relay system" evidence="5">
    <location>
        <position position="173"/>
    </location>
</feature>
<dbReference type="Gene3D" id="3.40.50.200">
    <property type="entry name" value="Peptidase S8/S53 domain"/>
    <property type="match status" value="1"/>
</dbReference>
<evidence type="ECO:0000256" key="4">
    <source>
        <dbReference type="ARBA" id="ARBA00022825"/>
    </source>
</evidence>
<sequence>MAKPAAKKPAAKKPTAKKASTGEPATSAAAAAATELPSILVVDIAGANFLPGIEQGLAPYLGEEAGHAFSQIGARSYALSRAVYRRLRAAKGTPSALSHVANLPGVARAYLEEADAVVDAMQAKLHEVQPAAAPDNLKTGWNLARVNAAAAWDMFKGGLAAAPWSHMRIAQLDTGYTPHACFGFDKNGEPTPATWMRADLGLNLFDGAGRPLDPLPKSGTPGHGTRIGSVICGIDGKRITGVAPRVTVVPYRITDFVVIGTGSTPNLVAPALRHAVRHAACDVVNISLGDPCLPGREMGRAIDEAYLEGILVCCAAGNITSEVTYPGRYRRTLTAGGLAKPGKKPWAGSSRGQRVDLVAPADEIFRAQAPAGYGDEDADGTSYATAHLSGAAALWLAYHGKAIEQRYGRTWRRVEAFRQVVRASAHRPADWARYEKDFGAGILDVAALLKAKLPNPDDLRMIETPAEGEVV</sequence>
<feature type="compositionally biased region" description="Basic residues" evidence="6">
    <location>
        <begin position="1"/>
        <end position="16"/>
    </location>
</feature>
<keyword evidence="2 5" id="KW-0645">Protease</keyword>
<comment type="caution">
    <text evidence="8">The sequence shown here is derived from an EMBL/GenBank/DDBJ whole genome shotgun (WGS) entry which is preliminary data.</text>
</comment>
<dbReference type="PANTHER" id="PTHR43806:SF11">
    <property type="entry name" value="CEREVISIN-RELATED"/>
    <property type="match status" value="1"/>
</dbReference>
<dbReference type="OrthoDB" id="9790784at2"/>
<keyword evidence="4 5" id="KW-0720">Serine protease</keyword>
<keyword evidence="9" id="KW-1185">Reference proteome</keyword>
<evidence type="ECO:0000256" key="1">
    <source>
        <dbReference type="ARBA" id="ARBA00011073"/>
    </source>
</evidence>
<gene>
    <name evidence="8" type="ORF">A8950_1822</name>
</gene>
<protein>
    <submittedName>
        <fullName evidence="8">Subtilase family protein</fullName>
    </submittedName>
</protein>
<evidence type="ECO:0000256" key="2">
    <source>
        <dbReference type="ARBA" id="ARBA00022670"/>
    </source>
</evidence>
<evidence type="ECO:0000256" key="3">
    <source>
        <dbReference type="ARBA" id="ARBA00022801"/>
    </source>
</evidence>
<dbReference type="AlphaFoldDB" id="A0A4R6WM07"/>
<dbReference type="InterPro" id="IPR036852">
    <property type="entry name" value="Peptidase_S8/S53_dom_sf"/>
</dbReference>
<evidence type="ECO:0000256" key="6">
    <source>
        <dbReference type="SAM" id="MobiDB-lite"/>
    </source>
</evidence>
<name>A0A4R6WM07_9PROT</name>
<organism evidence="8 9">
    <name type="scientific">Dongia mobilis</name>
    <dbReference type="NCBI Taxonomy" id="578943"/>
    <lineage>
        <taxon>Bacteria</taxon>
        <taxon>Pseudomonadati</taxon>
        <taxon>Pseudomonadota</taxon>
        <taxon>Alphaproteobacteria</taxon>
        <taxon>Rhodospirillales</taxon>
        <taxon>Dongiaceae</taxon>
        <taxon>Dongia</taxon>
    </lineage>
</organism>
<evidence type="ECO:0000256" key="5">
    <source>
        <dbReference type="PROSITE-ProRule" id="PRU01240"/>
    </source>
</evidence>
<evidence type="ECO:0000313" key="9">
    <source>
        <dbReference type="Proteomes" id="UP000295783"/>
    </source>
</evidence>
<dbReference type="RefSeq" id="WP_133613323.1">
    <property type="nucleotide sequence ID" value="NZ_SNYW01000008.1"/>
</dbReference>
<dbReference type="GO" id="GO:0004252">
    <property type="term" value="F:serine-type endopeptidase activity"/>
    <property type="evidence" value="ECO:0007669"/>
    <property type="project" value="UniProtKB-UniRule"/>
</dbReference>
<accession>A0A4R6WM07</accession>